<dbReference type="NCBIfam" id="NF005559">
    <property type="entry name" value="PRK07231.1"/>
    <property type="match status" value="1"/>
</dbReference>
<keyword evidence="2" id="KW-0560">Oxidoreductase</keyword>
<protein>
    <submittedName>
        <fullName evidence="4">2-hydroxycyclohexane-1-carbonyl-CoA dehydrogenase</fullName>
    </submittedName>
</protein>
<dbReference type="InterPro" id="IPR057326">
    <property type="entry name" value="KR_dom"/>
</dbReference>
<dbReference type="InterPro" id="IPR036291">
    <property type="entry name" value="NAD(P)-bd_dom_sf"/>
</dbReference>
<name>A0A9W6VIU5_9PSEU</name>
<reference evidence="4" key="1">
    <citation type="submission" date="2023-03" db="EMBL/GenBank/DDBJ databases">
        <title>Amycolatopsis taiwanensis NBRC 103393.</title>
        <authorList>
            <person name="Ichikawa N."/>
            <person name="Sato H."/>
            <person name="Tonouchi N."/>
        </authorList>
    </citation>
    <scope>NUCLEOTIDE SEQUENCE</scope>
    <source>
        <strain evidence="4">NBRC 103393</strain>
    </source>
</reference>
<keyword evidence="5" id="KW-1185">Reference proteome</keyword>
<evidence type="ECO:0000259" key="3">
    <source>
        <dbReference type="SMART" id="SM00822"/>
    </source>
</evidence>
<dbReference type="InterPro" id="IPR020904">
    <property type="entry name" value="Sc_DH/Rdtase_CS"/>
</dbReference>
<evidence type="ECO:0000313" key="5">
    <source>
        <dbReference type="Proteomes" id="UP001165136"/>
    </source>
</evidence>
<dbReference type="AlphaFoldDB" id="A0A9W6VIU5"/>
<dbReference type="Pfam" id="PF13561">
    <property type="entry name" value="adh_short_C2"/>
    <property type="match status" value="1"/>
</dbReference>
<accession>A0A9W6VIU5</accession>
<evidence type="ECO:0000313" key="4">
    <source>
        <dbReference type="EMBL" id="GLY68812.1"/>
    </source>
</evidence>
<dbReference type="InterPro" id="IPR050259">
    <property type="entry name" value="SDR"/>
</dbReference>
<dbReference type="Proteomes" id="UP001165136">
    <property type="component" value="Unassembled WGS sequence"/>
</dbReference>
<dbReference type="SUPFAM" id="SSF51735">
    <property type="entry name" value="NAD(P)-binding Rossmann-fold domains"/>
    <property type="match status" value="1"/>
</dbReference>
<dbReference type="PROSITE" id="PS00061">
    <property type="entry name" value="ADH_SHORT"/>
    <property type="match status" value="1"/>
</dbReference>
<dbReference type="Gene3D" id="3.40.50.720">
    <property type="entry name" value="NAD(P)-binding Rossmann-like Domain"/>
    <property type="match status" value="1"/>
</dbReference>
<organism evidence="4 5">
    <name type="scientific">Amycolatopsis taiwanensis</name>
    <dbReference type="NCBI Taxonomy" id="342230"/>
    <lineage>
        <taxon>Bacteria</taxon>
        <taxon>Bacillati</taxon>
        <taxon>Actinomycetota</taxon>
        <taxon>Actinomycetes</taxon>
        <taxon>Pseudonocardiales</taxon>
        <taxon>Pseudonocardiaceae</taxon>
        <taxon>Amycolatopsis</taxon>
    </lineage>
</organism>
<dbReference type="RefSeq" id="WP_027941664.1">
    <property type="nucleotide sequence ID" value="NZ_BSTI01000013.1"/>
</dbReference>
<dbReference type="SMART" id="SM00822">
    <property type="entry name" value="PKS_KR"/>
    <property type="match status" value="1"/>
</dbReference>
<evidence type="ECO:0000256" key="1">
    <source>
        <dbReference type="ARBA" id="ARBA00006484"/>
    </source>
</evidence>
<feature type="domain" description="Ketoreductase" evidence="3">
    <location>
        <begin position="7"/>
        <end position="187"/>
    </location>
</feature>
<dbReference type="EMBL" id="BSTI01000013">
    <property type="protein sequence ID" value="GLY68812.1"/>
    <property type="molecule type" value="Genomic_DNA"/>
</dbReference>
<sequence length="248" mass="25642">MGKLQDKIIIVTGAGQGIGRGIAEKLAAEGATVVVTDINETTATQTADALGGDAIGVRTDVTSRDSVNAMVEQVRTRFGRIDVLVNNAGWDKAGPFVESDPDDWDRVVQINLYGVLNTCRAVLPIMAGQKSGSVVNIASDAGRVGSSGEAVYSAAKGGIIAFTKSIAREMARSQVNANAVCPGPTDTALFASIGGDNPKLREALTKAIPFRRLAQPSDLANVVAFLASDEATYITGQTVSVSGGLTMS</sequence>
<dbReference type="InterPro" id="IPR002347">
    <property type="entry name" value="SDR_fam"/>
</dbReference>
<proteinExistence type="inferred from homology"/>
<gene>
    <name evidence="4" type="ORF">Atai01_54310</name>
</gene>
<dbReference type="PANTHER" id="PTHR42879">
    <property type="entry name" value="3-OXOACYL-(ACYL-CARRIER-PROTEIN) REDUCTASE"/>
    <property type="match status" value="1"/>
</dbReference>
<evidence type="ECO:0000256" key="2">
    <source>
        <dbReference type="ARBA" id="ARBA00023002"/>
    </source>
</evidence>
<comment type="caution">
    <text evidence="4">The sequence shown here is derived from an EMBL/GenBank/DDBJ whole genome shotgun (WGS) entry which is preliminary data.</text>
</comment>
<comment type="similarity">
    <text evidence="1">Belongs to the short-chain dehydrogenases/reductases (SDR) family.</text>
</comment>
<dbReference type="PRINTS" id="PR00081">
    <property type="entry name" value="GDHRDH"/>
</dbReference>
<dbReference type="GO" id="GO:0016491">
    <property type="term" value="F:oxidoreductase activity"/>
    <property type="evidence" value="ECO:0007669"/>
    <property type="project" value="UniProtKB-KW"/>
</dbReference>
<dbReference type="PANTHER" id="PTHR42879:SF2">
    <property type="entry name" value="3-OXOACYL-[ACYL-CARRIER-PROTEIN] REDUCTASE FABG"/>
    <property type="match status" value="1"/>
</dbReference>
<dbReference type="GO" id="GO:0032787">
    <property type="term" value="P:monocarboxylic acid metabolic process"/>
    <property type="evidence" value="ECO:0007669"/>
    <property type="project" value="UniProtKB-ARBA"/>
</dbReference>
<dbReference type="PRINTS" id="PR00080">
    <property type="entry name" value="SDRFAMILY"/>
</dbReference>
<dbReference type="FunFam" id="3.40.50.720:FF:000084">
    <property type="entry name" value="Short-chain dehydrogenase reductase"/>
    <property type="match status" value="1"/>
</dbReference>